<gene>
    <name evidence="4" type="ORF">K7G82_22820</name>
</gene>
<dbReference type="InterPro" id="IPR050491">
    <property type="entry name" value="AmpC-like"/>
</dbReference>
<dbReference type="Proteomes" id="UP000706039">
    <property type="component" value="Unassembled WGS sequence"/>
</dbReference>
<dbReference type="SUPFAM" id="SSF56601">
    <property type="entry name" value="beta-lactamase/transpeptidase-like"/>
    <property type="match status" value="1"/>
</dbReference>
<protein>
    <submittedName>
        <fullName evidence="4">Serine hydrolase</fullName>
    </submittedName>
</protein>
<feature type="domain" description="Beta-lactamase-related" evidence="2">
    <location>
        <begin position="46"/>
        <end position="378"/>
    </location>
</feature>
<dbReference type="Pfam" id="PF00144">
    <property type="entry name" value="Beta-lactamase"/>
    <property type="match status" value="1"/>
</dbReference>
<dbReference type="GO" id="GO:0016787">
    <property type="term" value="F:hydrolase activity"/>
    <property type="evidence" value="ECO:0007669"/>
    <property type="project" value="UniProtKB-KW"/>
</dbReference>
<name>A0ABS7PVC3_9SPHN</name>
<evidence type="ECO:0000313" key="4">
    <source>
        <dbReference type="EMBL" id="MBY8825153.1"/>
    </source>
</evidence>
<comment type="caution">
    <text evidence="4">The sequence shown here is derived from an EMBL/GenBank/DDBJ whole genome shotgun (WGS) entry which is preliminary data.</text>
</comment>
<evidence type="ECO:0000256" key="1">
    <source>
        <dbReference type="SAM" id="SignalP"/>
    </source>
</evidence>
<dbReference type="Gene3D" id="3.40.710.10">
    <property type="entry name" value="DD-peptidase/beta-lactamase superfamily"/>
    <property type="match status" value="1"/>
</dbReference>
<dbReference type="EMBL" id="JAINVV010000011">
    <property type="protein sequence ID" value="MBY8825153.1"/>
    <property type="molecule type" value="Genomic_DNA"/>
</dbReference>
<evidence type="ECO:0000259" key="2">
    <source>
        <dbReference type="Pfam" id="PF00144"/>
    </source>
</evidence>
<dbReference type="Gene3D" id="2.40.128.600">
    <property type="match status" value="1"/>
</dbReference>
<dbReference type="PANTHER" id="PTHR46825:SF15">
    <property type="entry name" value="BETA-LACTAMASE-RELATED DOMAIN-CONTAINING PROTEIN"/>
    <property type="match status" value="1"/>
</dbReference>
<accession>A0ABS7PVC3</accession>
<evidence type="ECO:0000313" key="5">
    <source>
        <dbReference type="Proteomes" id="UP000706039"/>
    </source>
</evidence>
<keyword evidence="1" id="KW-0732">Signal</keyword>
<organism evidence="4 5">
    <name type="scientific">Sphingomonas colocasiae</name>
    <dbReference type="NCBI Taxonomy" id="1848973"/>
    <lineage>
        <taxon>Bacteria</taxon>
        <taxon>Pseudomonadati</taxon>
        <taxon>Pseudomonadota</taxon>
        <taxon>Alphaproteobacteria</taxon>
        <taxon>Sphingomonadales</taxon>
        <taxon>Sphingomonadaceae</taxon>
        <taxon>Sphingomonas</taxon>
    </lineage>
</organism>
<feature type="chain" id="PRO_5046701123" evidence="1">
    <location>
        <begin position="28"/>
        <end position="536"/>
    </location>
</feature>
<reference evidence="4 5" key="1">
    <citation type="submission" date="2021-08" db="EMBL/GenBank/DDBJ databases">
        <authorList>
            <person name="Tuo L."/>
        </authorList>
    </citation>
    <scope>NUCLEOTIDE SEQUENCE [LARGE SCALE GENOMIC DNA]</scope>
    <source>
        <strain evidence="4 5">JCM 31229</strain>
    </source>
</reference>
<dbReference type="PANTHER" id="PTHR46825">
    <property type="entry name" value="D-ALANYL-D-ALANINE-CARBOXYPEPTIDASE/ENDOPEPTIDASE AMPH"/>
    <property type="match status" value="1"/>
</dbReference>
<dbReference type="InterPro" id="IPR012338">
    <property type="entry name" value="Beta-lactam/transpept-like"/>
</dbReference>
<keyword evidence="4" id="KW-0378">Hydrolase</keyword>
<feature type="signal peptide" evidence="1">
    <location>
        <begin position="1"/>
        <end position="27"/>
    </location>
</feature>
<evidence type="ECO:0000259" key="3">
    <source>
        <dbReference type="Pfam" id="PF11954"/>
    </source>
</evidence>
<dbReference type="InterPro" id="IPR006311">
    <property type="entry name" value="TAT_signal"/>
</dbReference>
<dbReference type="InterPro" id="IPR021860">
    <property type="entry name" value="Peptidase_S12_Pab87-rel_C"/>
</dbReference>
<dbReference type="PROSITE" id="PS51318">
    <property type="entry name" value="TAT"/>
    <property type="match status" value="1"/>
</dbReference>
<dbReference type="Pfam" id="PF11954">
    <property type="entry name" value="DUF3471"/>
    <property type="match status" value="1"/>
</dbReference>
<sequence>MTSFARRTSIALALALAAASATMPAAAQPRKAAAPAAMPISPTKIDETVARAMKAFEVPGMAVGIVKDGKLIYSKGYGVREQGKSARVDADTLFQIGSNTKAFTAAALSILIDEGKIGWDDKVIDHLPQFRMYDPYVTREFTIRDLLTHRSGLGLGAGDLMVFPESDITRDEIIHGLRYLKPVSSFRSRFDYDNTLYMVAGQIIPAVTGKTWDEFVETRILAPLGMQPCSSTYGRIRDRSNLASPHIVVEGKLTAIPVMNIDAIGPAGTINCSINGMAKWLMTQLDAGKSPSGKQLFSAARGTEMWTVNTPLPVNPRSTEMMRTHFSGYGLGWGLEDVFGYKKVAHTGGVAGTVTWVAMVPELKLGVLVFTNQQSGAAMTSVGNQILDAYLKAPARDWVEIASAQTKTRNDGARAVEDAAAKVLASAGPPSLPLDTYVGTYNDPWRGDATVRREGDGLVLKFSRTKDLEGPLLPYSGNIFIARWKDRSLEADSYVRFEQGYDGKVTGMKMQAVSPATDFSFDFHDLDFTKVEKPAK</sequence>
<dbReference type="RefSeq" id="WP_222992255.1">
    <property type="nucleotide sequence ID" value="NZ_JAINVV010000011.1"/>
</dbReference>
<dbReference type="InterPro" id="IPR001466">
    <property type="entry name" value="Beta-lactam-related"/>
</dbReference>
<proteinExistence type="predicted"/>
<keyword evidence="5" id="KW-1185">Reference proteome</keyword>
<feature type="domain" description="Peptidase S12 Pab87-related C-terminal" evidence="3">
    <location>
        <begin position="428"/>
        <end position="530"/>
    </location>
</feature>